<sequence>MPSNHKKARFSPFRPPGWQFAGAFGVLTAIMLATGWMQNVLSSSVLFVSAFAILGALLLIGATWATSLLANLRRSWDQRSSWWRWTWAPAVVFVIVNSNPGINLRFWFARSELERIATQVAATPPGAPMPPDQTVWFTKVKDIQRLSGGGMRFATFRGGNPFDYEGLAYSPTPLPESVNVEGCIFRRYCGNWYTFWKP</sequence>
<proteinExistence type="predicted"/>
<evidence type="ECO:0000313" key="2">
    <source>
        <dbReference type="EMBL" id="QOV91972.1"/>
    </source>
</evidence>
<reference evidence="2 3" key="1">
    <citation type="submission" date="2020-10" db="EMBL/GenBank/DDBJ databases">
        <title>Wide distribution of Phycisphaera-like planctomycetes from WD2101 soil group in peatlands and genome analysis of the first cultivated representative.</title>
        <authorList>
            <person name="Dedysh S.N."/>
            <person name="Beletsky A.V."/>
            <person name="Ivanova A."/>
            <person name="Kulichevskaya I.S."/>
            <person name="Suzina N.E."/>
            <person name="Philippov D.A."/>
            <person name="Rakitin A.L."/>
            <person name="Mardanov A.V."/>
            <person name="Ravin N.V."/>
        </authorList>
    </citation>
    <scope>NUCLEOTIDE SEQUENCE [LARGE SCALE GENOMIC DNA]</scope>
    <source>
        <strain evidence="2 3">M1803</strain>
    </source>
</reference>
<feature type="transmembrane region" description="Helical" evidence="1">
    <location>
        <begin position="44"/>
        <end position="65"/>
    </location>
</feature>
<feature type="transmembrane region" description="Helical" evidence="1">
    <location>
        <begin position="20"/>
        <end position="37"/>
    </location>
</feature>
<evidence type="ECO:0000313" key="3">
    <source>
        <dbReference type="Proteomes" id="UP000593765"/>
    </source>
</evidence>
<feature type="transmembrane region" description="Helical" evidence="1">
    <location>
        <begin position="85"/>
        <end position="108"/>
    </location>
</feature>
<keyword evidence="1" id="KW-1133">Transmembrane helix</keyword>
<name>A0A7M2X3G6_9BACT</name>
<keyword evidence="1" id="KW-0812">Transmembrane</keyword>
<dbReference type="RefSeq" id="WP_206295294.1">
    <property type="nucleotide sequence ID" value="NZ_CP063458.1"/>
</dbReference>
<gene>
    <name evidence="2" type="ORF">IPV69_11700</name>
</gene>
<dbReference type="EMBL" id="CP063458">
    <property type="protein sequence ID" value="QOV91972.1"/>
    <property type="molecule type" value="Genomic_DNA"/>
</dbReference>
<organism evidence="2 3">
    <name type="scientific">Humisphaera borealis</name>
    <dbReference type="NCBI Taxonomy" id="2807512"/>
    <lineage>
        <taxon>Bacteria</taxon>
        <taxon>Pseudomonadati</taxon>
        <taxon>Planctomycetota</taxon>
        <taxon>Phycisphaerae</taxon>
        <taxon>Tepidisphaerales</taxon>
        <taxon>Tepidisphaeraceae</taxon>
        <taxon>Humisphaera</taxon>
    </lineage>
</organism>
<protein>
    <submittedName>
        <fullName evidence="2">Uncharacterized protein</fullName>
    </submittedName>
</protein>
<dbReference type="Proteomes" id="UP000593765">
    <property type="component" value="Chromosome"/>
</dbReference>
<accession>A0A7M2X3G6</accession>
<dbReference type="AlphaFoldDB" id="A0A7M2X3G6"/>
<dbReference type="KEGG" id="hbs:IPV69_11700"/>
<keyword evidence="1" id="KW-0472">Membrane</keyword>
<evidence type="ECO:0000256" key="1">
    <source>
        <dbReference type="SAM" id="Phobius"/>
    </source>
</evidence>
<keyword evidence="3" id="KW-1185">Reference proteome</keyword>